<protein>
    <submittedName>
        <fullName evidence="1">Transposase</fullName>
    </submittedName>
</protein>
<organism evidence="1 2">
    <name type="scientific">Erysipelothrix inopinata</name>
    <dbReference type="NCBI Taxonomy" id="225084"/>
    <lineage>
        <taxon>Bacteria</taxon>
        <taxon>Bacillati</taxon>
        <taxon>Bacillota</taxon>
        <taxon>Erysipelotrichia</taxon>
        <taxon>Erysipelotrichales</taxon>
        <taxon>Erysipelotrichaceae</taxon>
        <taxon>Erysipelothrix</taxon>
    </lineage>
</organism>
<dbReference type="RefSeq" id="WP_187534944.1">
    <property type="nucleotide sequence ID" value="NZ_CBCSHU010000012.1"/>
</dbReference>
<keyword evidence="2" id="KW-1185">Reference proteome</keyword>
<name>A0A7G9S1M6_9FIRM</name>
<dbReference type="AlphaFoldDB" id="A0A7G9S1M6"/>
<accession>A0A7G9S1M6</accession>
<dbReference type="Proteomes" id="UP000515928">
    <property type="component" value="Chromosome"/>
</dbReference>
<sequence length="44" mass="5254">MVGSNKYPEEVKEQVVKEYLNGIKRIKEIAEEMRKRIDLIHLLI</sequence>
<dbReference type="KEGG" id="eio:H9L01_05175"/>
<evidence type="ECO:0000313" key="1">
    <source>
        <dbReference type="EMBL" id="QNN61751.1"/>
    </source>
</evidence>
<reference evidence="1 2" key="1">
    <citation type="submission" date="2020-08" db="EMBL/GenBank/DDBJ databases">
        <title>Genome sequence of Erysipelothrix inopinata DSM 15511T.</title>
        <authorList>
            <person name="Hyun D.-W."/>
            <person name="Bae J.-W."/>
        </authorList>
    </citation>
    <scope>NUCLEOTIDE SEQUENCE [LARGE SCALE GENOMIC DNA]</scope>
    <source>
        <strain evidence="1 2">DSM 15511</strain>
    </source>
</reference>
<evidence type="ECO:0000313" key="2">
    <source>
        <dbReference type="Proteomes" id="UP000515928"/>
    </source>
</evidence>
<dbReference type="EMBL" id="CP060715">
    <property type="protein sequence ID" value="QNN61751.1"/>
    <property type="molecule type" value="Genomic_DNA"/>
</dbReference>
<proteinExistence type="predicted"/>
<gene>
    <name evidence="1" type="ORF">H9L01_05175</name>
</gene>